<keyword evidence="2" id="KW-0472">Membrane</keyword>
<feature type="transmembrane region" description="Helical" evidence="2">
    <location>
        <begin position="550"/>
        <end position="569"/>
    </location>
</feature>
<keyword evidence="2" id="KW-1133">Transmembrane helix</keyword>
<organism evidence="4 5">
    <name type="scientific">Luteipulveratus flavus</name>
    <dbReference type="NCBI Taxonomy" id="3031728"/>
    <lineage>
        <taxon>Bacteria</taxon>
        <taxon>Bacillati</taxon>
        <taxon>Actinomycetota</taxon>
        <taxon>Actinomycetes</taxon>
        <taxon>Micrococcales</taxon>
        <taxon>Dermacoccaceae</taxon>
        <taxon>Luteipulveratus</taxon>
    </lineage>
</organism>
<feature type="transmembrane region" description="Helical" evidence="2">
    <location>
        <begin position="528"/>
        <end position="544"/>
    </location>
</feature>
<keyword evidence="2" id="KW-0812">Transmembrane</keyword>
<feature type="transmembrane region" description="Helical" evidence="2">
    <location>
        <begin position="380"/>
        <end position="398"/>
    </location>
</feature>
<keyword evidence="3" id="KW-0732">Signal</keyword>
<gene>
    <name evidence="4" type="ORF">P4R38_11345</name>
</gene>
<feature type="transmembrane region" description="Helical" evidence="2">
    <location>
        <begin position="435"/>
        <end position="454"/>
    </location>
</feature>
<dbReference type="RefSeq" id="WP_277192219.1">
    <property type="nucleotide sequence ID" value="NZ_JAROAV010000028.1"/>
</dbReference>
<dbReference type="EMBL" id="JAROAV010000028">
    <property type="protein sequence ID" value="MDF8264840.1"/>
    <property type="molecule type" value="Genomic_DNA"/>
</dbReference>
<evidence type="ECO:0008006" key="6">
    <source>
        <dbReference type="Google" id="ProtNLM"/>
    </source>
</evidence>
<dbReference type="PANTHER" id="PTHR48174:SF5">
    <property type="entry name" value="VACUOLAR PROTEIN SORTING-ASSOCIATED PROTEIN 62"/>
    <property type="match status" value="1"/>
</dbReference>
<evidence type="ECO:0000313" key="4">
    <source>
        <dbReference type="EMBL" id="MDF8264840.1"/>
    </source>
</evidence>
<name>A0ABT6C7K2_9MICO</name>
<accession>A0ABT6C7K2</accession>
<protein>
    <recommendedName>
        <fullName evidence="6">DUF946 domain-containing protein</fullName>
    </recommendedName>
</protein>
<feature type="transmembrane region" description="Helical" evidence="2">
    <location>
        <begin position="590"/>
        <end position="618"/>
    </location>
</feature>
<dbReference type="PANTHER" id="PTHR48174">
    <property type="entry name" value="DUF946 FAMILY PROTEIN"/>
    <property type="match status" value="1"/>
</dbReference>
<feature type="transmembrane region" description="Helical" evidence="2">
    <location>
        <begin position="474"/>
        <end position="495"/>
    </location>
</feature>
<proteinExistence type="predicted"/>
<evidence type="ECO:0000256" key="2">
    <source>
        <dbReference type="SAM" id="Phobius"/>
    </source>
</evidence>
<dbReference type="Proteomes" id="UP001528912">
    <property type="component" value="Unassembled WGS sequence"/>
</dbReference>
<feature type="signal peptide" evidence="3">
    <location>
        <begin position="1"/>
        <end position="26"/>
    </location>
</feature>
<comment type="caution">
    <text evidence="4">The sequence shown here is derived from an EMBL/GenBank/DDBJ whole genome shotgun (WGS) entry which is preliminary data.</text>
</comment>
<feature type="transmembrane region" description="Helical" evidence="2">
    <location>
        <begin position="624"/>
        <end position="650"/>
    </location>
</feature>
<reference evidence="4 5" key="1">
    <citation type="submission" date="2023-03" db="EMBL/GenBank/DDBJ databases">
        <title>YIM 133296 draft genome.</title>
        <authorList>
            <person name="Xiong L."/>
        </authorList>
    </citation>
    <scope>NUCLEOTIDE SEQUENCE [LARGE SCALE GENOMIC DNA]</scope>
    <source>
        <strain evidence="4 5">YIM 133296</strain>
    </source>
</reference>
<evidence type="ECO:0000256" key="3">
    <source>
        <dbReference type="SAM" id="SignalP"/>
    </source>
</evidence>
<keyword evidence="5" id="KW-1185">Reference proteome</keyword>
<feature type="region of interest" description="Disordered" evidence="1">
    <location>
        <begin position="661"/>
        <end position="681"/>
    </location>
</feature>
<evidence type="ECO:0000313" key="5">
    <source>
        <dbReference type="Proteomes" id="UP001528912"/>
    </source>
</evidence>
<sequence length="681" mass="72564">MLLRRSVIMVIVLLALVASAPAPATAAAGRVAPARTTLPASPATAPAAAAHPASAPAATAPEDEVRLAQRFAPVLRLVRQDRPCDSGEPYAPADVAAFLDNDTVALRGPWGADDLIKVGPTAQDLAKGLPDYHLDFPGDPLRPGCDYEQWARSVTGGHRPTMYAHVVADRDRPGRLALQYWFFYAFNDFNNTHEGDWELVQLEFDAPDAATAFARTPVRLGYSQHEGVETSAWEDPKLAIVGGTHPVVYPAAGSHASYYEPELYLGRSGQRGFGCDDALGPQDEPDMALQVVPQDPRAAVAAFPWLGFRGRWGERQQAFYNGPTGPNMKDRWTRPADWVDENGHGTSYSVPAGGLFGTQVTDLFCSGVGTGSRVLRRATSSPSTALVLVAIVLVFAVWQTQRTSWEGSRPLRAARRRSWGQTVAAAVRMYAARPVLFTSVGLLTVPLVLLLALLSRADLGGPVIGGGAGDASGGIRLGLTGVLASVEIGVVIVLVQAASTQALAEIDAGRDVTAWSAYRLALAHWRPLLMSCVVWAAAVGLLVLSTRYTVLLAVIVIVLWGLFVPVLILERRGPVESLRRSARLVLPRMLRVISLIAAAVVLAGATGPLIGFALLLLIPSLPFALLNLLSGLVYVVLFPLVALTTAYVYYDAAVNEARTGEGGQDVLPSELPDPDQGARAT</sequence>
<evidence type="ECO:0000256" key="1">
    <source>
        <dbReference type="SAM" id="MobiDB-lite"/>
    </source>
</evidence>
<feature type="region of interest" description="Disordered" evidence="1">
    <location>
        <begin position="37"/>
        <end position="60"/>
    </location>
</feature>
<feature type="chain" id="PRO_5047295253" description="DUF946 domain-containing protein" evidence="3">
    <location>
        <begin position="27"/>
        <end position="681"/>
    </location>
</feature>